<dbReference type="EMBL" id="JAAPAO010000027">
    <property type="protein sequence ID" value="KAF4676824.1"/>
    <property type="molecule type" value="Genomic_DNA"/>
</dbReference>
<organism evidence="1 2">
    <name type="scientific">Perkinsus chesapeaki</name>
    <name type="common">Clam parasite</name>
    <name type="synonym">Perkinsus andrewsi</name>
    <dbReference type="NCBI Taxonomy" id="330153"/>
    <lineage>
        <taxon>Eukaryota</taxon>
        <taxon>Sar</taxon>
        <taxon>Alveolata</taxon>
        <taxon>Perkinsozoa</taxon>
        <taxon>Perkinsea</taxon>
        <taxon>Perkinsida</taxon>
        <taxon>Perkinsidae</taxon>
        <taxon>Perkinsus</taxon>
    </lineage>
</organism>
<dbReference type="AlphaFoldDB" id="A0A7J6MZK9"/>
<protein>
    <submittedName>
        <fullName evidence="1">Uncharacterized protein</fullName>
    </submittedName>
</protein>
<name>A0A7J6MZK9_PERCH</name>
<keyword evidence="2" id="KW-1185">Reference proteome</keyword>
<dbReference type="Proteomes" id="UP000591131">
    <property type="component" value="Unassembled WGS sequence"/>
</dbReference>
<dbReference type="OrthoDB" id="444859at2759"/>
<evidence type="ECO:0000313" key="1">
    <source>
        <dbReference type="EMBL" id="KAF4676824.1"/>
    </source>
</evidence>
<sequence length="375" mass="40552">MASSFSPFIDLCSHVPRDREHGSSVTTLTSSEHSLPLQEIDHQQQQVAPSQVALLSAPRHFGHHRHKSQPLPSRSIPELAFCCDMEELLRSADLLYVSGLGPLLRIIPIKGGRPIDLGYLMLHLGPSLKRILVVAHDWLPLNGSHIQVDAAVALFHSETGLAPPDVSMISELATIRPYRLRADEGHTIEIFESFHANDGSAGCCGIVSYPEVMKVLRGESRHRVLVIKKASRLGLKSAVTIKHSLEALIGISGSVKHVLMLPSYYMSQNGLDGMSDLYNCMTAPEVGFVVFTDDFSPLRALALTQKGELIVKPGVSLHLALYEGCEFCSRIDEGSESNRFGGGGGGCGGLRGGDDICDFSFLGFSAHSSTDSTSL</sequence>
<gene>
    <name evidence="1" type="ORF">FOL47_004758</name>
</gene>
<proteinExistence type="predicted"/>
<comment type="caution">
    <text evidence="1">The sequence shown here is derived from an EMBL/GenBank/DDBJ whole genome shotgun (WGS) entry which is preliminary data.</text>
</comment>
<reference evidence="1 2" key="1">
    <citation type="submission" date="2020-04" db="EMBL/GenBank/DDBJ databases">
        <title>Perkinsus chesapeaki whole genome sequence.</title>
        <authorList>
            <person name="Bogema D.R."/>
        </authorList>
    </citation>
    <scope>NUCLEOTIDE SEQUENCE [LARGE SCALE GENOMIC DNA]</scope>
    <source>
        <strain evidence="1">ATCC PRA-425</strain>
    </source>
</reference>
<evidence type="ECO:0000313" key="2">
    <source>
        <dbReference type="Proteomes" id="UP000591131"/>
    </source>
</evidence>
<accession>A0A7J6MZK9</accession>